<protein>
    <recommendedName>
        <fullName evidence="13">Cytochrome P450</fullName>
    </recommendedName>
</protein>
<dbReference type="PANTHER" id="PTHR24287">
    <property type="entry name" value="P450, PUTATIVE (EUROFUNG)-RELATED"/>
    <property type="match status" value="1"/>
</dbReference>
<keyword evidence="10" id="KW-0812">Transmembrane</keyword>
<feature type="transmembrane region" description="Helical" evidence="10">
    <location>
        <begin position="78"/>
        <end position="99"/>
    </location>
</feature>
<keyword evidence="3 8" id="KW-0349">Heme</keyword>
<gene>
    <name evidence="11" type="ORF">H1R20_g7493</name>
</gene>
<dbReference type="InterPro" id="IPR017972">
    <property type="entry name" value="Cyt_P450_CS"/>
</dbReference>
<dbReference type="Proteomes" id="UP001140091">
    <property type="component" value="Unassembled WGS sequence"/>
</dbReference>
<evidence type="ECO:0000256" key="4">
    <source>
        <dbReference type="ARBA" id="ARBA00022723"/>
    </source>
</evidence>
<dbReference type="GO" id="GO:0005506">
    <property type="term" value="F:iron ion binding"/>
    <property type="evidence" value="ECO:0007669"/>
    <property type="project" value="InterPro"/>
</dbReference>
<dbReference type="PANTHER" id="PTHR24287:SF1">
    <property type="entry name" value="P450, PUTATIVE (EUROFUNG)-RELATED"/>
    <property type="match status" value="1"/>
</dbReference>
<keyword evidence="6 8" id="KW-0408">Iron</keyword>
<dbReference type="Gene3D" id="1.10.630.10">
    <property type="entry name" value="Cytochrome P450"/>
    <property type="match status" value="1"/>
</dbReference>
<feature type="non-terminal residue" evidence="11">
    <location>
        <position position="576"/>
    </location>
</feature>
<dbReference type="GO" id="GO:0016705">
    <property type="term" value="F:oxidoreductase activity, acting on paired donors, with incorporation or reduction of molecular oxygen"/>
    <property type="evidence" value="ECO:0007669"/>
    <property type="project" value="InterPro"/>
</dbReference>
<dbReference type="InterPro" id="IPR002401">
    <property type="entry name" value="Cyt_P450_E_grp-I"/>
</dbReference>
<keyword evidence="4 8" id="KW-0479">Metal-binding</keyword>
<proteinExistence type="inferred from homology"/>
<evidence type="ECO:0000256" key="5">
    <source>
        <dbReference type="ARBA" id="ARBA00023002"/>
    </source>
</evidence>
<dbReference type="PROSITE" id="PS00086">
    <property type="entry name" value="CYTOCHROME_P450"/>
    <property type="match status" value="1"/>
</dbReference>
<keyword evidence="10" id="KW-1133">Transmembrane helix</keyword>
<dbReference type="PRINTS" id="PR00463">
    <property type="entry name" value="EP450I"/>
</dbReference>
<dbReference type="OrthoDB" id="1470350at2759"/>
<dbReference type="PRINTS" id="PR00385">
    <property type="entry name" value="P450"/>
</dbReference>
<name>A0A9W8J7F7_9AGAR</name>
<dbReference type="AlphaFoldDB" id="A0A9W8J7F7"/>
<dbReference type="Pfam" id="PF00067">
    <property type="entry name" value="p450"/>
    <property type="match status" value="1"/>
</dbReference>
<dbReference type="InterPro" id="IPR036396">
    <property type="entry name" value="Cyt_P450_sf"/>
</dbReference>
<keyword evidence="5 9" id="KW-0560">Oxidoreductase</keyword>
<accession>A0A9W8J7F7</accession>
<feature type="binding site" description="axial binding residue" evidence="8">
    <location>
        <position position="500"/>
    </location>
    <ligand>
        <name>heme</name>
        <dbReference type="ChEBI" id="CHEBI:30413"/>
    </ligand>
    <ligandPart>
        <name>Fe</name>
        <dbReference type="ChEBI" id="CHEBI:18248"/>
    </ligandPart>
</feature>
<keyword evidence="7 9" id="KW-0503">Monooxygenase</keyword>
<feature type="transmembrane region" description="Helical" evidence="10">
    <location>
        <begin position="33"/>
        <end position="58"/>
    </location>
</feature>
<dbReference type="GO" id="GO:0004497">
    <property type="term" value="F:monooxygenase activity"/>
    <property type="evidence" value="ECO:0007669"/>
    <property type="project" value="UniProtKB-KW"/>
</dbReference>
<evidence type="ECO:0000256" key="7">
    <source>
        <dbReference type="ARBA" id="ARBA00023033"/>
    </source>
</evidence>
<evidence type="ECO:0008006" key="13">
    <source>
        <dbReference type="Google" id="ProtNLM"/>
    </source>
</evidence>
<comment type="caution">
    <text evidence="11">The sequence shown here is derived from an EMBL/GenBank/DDBJ whole genome shotgun (WGS) entry which is preliminary data.</text>
</comment>
<reference evidence="11" key="1">
    <citation type="submission" date="2022-06" db="EMBL/GenBank/DDBJ databases">
        <title>Genome Sequence of Candolleomyces eurysporus.</title>
        <authorList>
            <person name="Buettner E."/>
        </authorList>
    </citation>
    <scope>NUCLEOTIDE SEQUENCE</scope>
    <source>
        <strain evidence="11">VTCC 930004</strain>
    </source>
</reference>
<evidence type="ECO:0000256" key="6">
    <source>
        <dbReference type="ARBA" id="ARBA00023004"/>
    </source>
</evidence>
<evidence type="ECO:0000256" key="10">
    <source>
        <dbReference type="SAM" id="Phobius"/>
    </source>
</evidence>
<dbReference type="InterPro" id="IPR047146">
    <property type="entry name" value="Cyt_P450_E_CYP52_fungi"/>
</dbReference>
<evidence type="ECO:0000313" key="12">
    <source>
        <dbReference type="Proteomes" id="UP001140091"/>
    </source>
</evidence>
<evidence type="ECO:0000256" key="8">
    <source>
        <dbReference type="PIRSR" id="PIRSR602401-1"/>
    </source>
</evidence>
<keyword evidence="10" id="KW-0472">Membrane</keyword>
<dbReference type="SUPFAM" id="SSF48264">
    <property type="entry name" value="Cytochrome P450"/>
    <property type="match status" value="1"/>
</dbReference>
<evidence type="ECO:0000256" key="3">
    <source>
        <dbReference type="ARBA" id="ARBA00022617"/>
    </source>
</evidence>
<evidence type="ECO:0000313" key="11">
    <source>
        <dbReference type="EMBL" id="KAJ2929607.1"/>
    </source>
</evidence>
<comment type="cofactor">
    <cofactor evidence="1 8">
        <name>heme</name>
        <dbReference type="ChEBI" id="CHEBI:30413"/>
    </cofactor>
</comment>
<sequence>MVQPGVIMGPLAADFTKAGAHIYDLVSLHNRSLLFWPLMSLVTPGVAFLCRGVAYLSVYVGSTHYGANQLAIYYGVEVSNWVIITGALIAAPVLGRLYVSLRDLKHKRRAAALGARIVPRILGEKIGNLDVVERAMNNSKKGYVGEDMQDPLTTLGPTFNLNIMYSDLIFTTSPEHVKLILATDFQNFVKVFARDRIADFDIFDRHADQVLAVLKQRLREGHAVDFQPAFHTPPNATYLPNGQKSPQKNAADEFADAFLKAQEIIADRERLSWIWPLFEINKDKTADSMKIVNAYIEPVIKEAVERKQNAPPQEKNVDDKEAEKEGCLLDHLLDVTMDPVVLRDETLNIMIAGRDTTAATLTFVIYLLSQHPDVLQRLRAEILEKVGPNRRPNFEDLKELKYLRAVLNETLRLFPIVPFNVRQSVNETIWPSPVPSEKPLYIPPKTSVVYSVFLMHRRKDLWGPDAEEFDPDRFLDDRLKKYLLKNSFIFLPFNAGPRICLGQQYAYNEMSFMVIRLLQSFCDISLDLASAPKEAVPPADWAKGTGRKAIEKVRPKNHLTMYASGGVWVKMNEATN</sequence>
<dbReference type="GO" id="GO:0020037">
    <property type="term" value="F:heme binding"/>
    <property type="evidence" value="ECO:0007669"/>
    <property type="project" value="InterPro"/>
</dbReference>
<dbReference type="InterPro" id="IPR001128">
    <property type="entry name" value="Cyt_P450"/>
</dbReference>
<evidence type="ECO:0000256" key="9">
    <source>
        <dbReference type="RuleBase" id="RU000461"/>
    </source>
</evidence>
<evidence type="ECO:0000256" key="2">
    <source>
        <dbReference type="ARBA" id="ARBA00010617"/>
    </source>
</evidence>
<comment type="similarity">
    <text evidence="2 9">Belongs to the cytochrome P450 family.</text>
</comment>
<dbReference type="EMBL" id="JANBPK010000865">
    <property type="protein sequence ID" value="KAJ2929607.1"/>
    <property type="molecule type" value="Genomic_DNA"/>
</dbReference>
<evidence type="ECO:0000256" key="1">
    <source>
        <dbReference type="ARBA" id="ARBA00001971"/>
    </source>
</evidence>
<organism evidence="11 12">
    <name type="scientific">Candolleomyces eurysporus</name>
    <dbReference type="NCBI Taxonomy" id="2828524"/>
    <lineage>
        <taxon>Eukaryota</taxon>
        <taxon>Fungi</taxon>
        <taxon>Dikarya</taxon>
        <taxon>Basidiomycota</taxon>
        <taxon>Agaricomycotina</taxon>
        <taxon>Agaricomycetes</taxon>
        <taxon>Agaricomycetidae</taxon>
        <taxon>Agaricales</taxon>
        <taxon>Agaricineae</taxon>
        <taxon>Psathyrellaceae</taxon>
        <taxon>Candolleomyces</taxon>
    </lineage>
</organism>
<keyword evidence="12" id="KW-1185">Reference proteome</keyword>